<evidence type="ECO:0000313" key="2">
    <source>
        <dbReference type="EMBL" id="CCE97004.1"/>
    </source>
</evidence>
<accession>G9AAA0</accession>
<dbReference type="AlphaFoldDB" id="G9AAA0"/>
<dbReference type="InterPro" id="IPR050228">
    <property type="entry name" value="Carboxylesterase_BioH"/>
</dbReference>
<dbReference type="SUPFAM" id="SSF53474">
    <property type="entry name" value="alpha/beta-Hydrolases"/>
    <property type="match status" value="1"/>
</dbReference>
<sequence length="233" mass="25180">MTKIPLLFLPGLLCDERLWRDQAIALSDIADTQIADLTVDDSVEAMARRALARAPANFALVALSMGGYVAFEILRQASDRVSHLALFDTSAAPDDAERIAQRRAAISSLSIGRFSGVTSRLLPKLVHASQISSPVGDELKAMAARVGSAAFLRQQQAILGRPDSRPLLPRIQLPTLVAVGDSDVLTPPEEAMEIHLGITGSDYHVFHDCGHLPALEKPGETTAVLRRWLTQTT</sequence>
<proteinExistence type="predicted"/>
<dbReference type="Proteomes" id="UP000007735">
    <property type="component" value="Chromosome"/>
</dbReference>
<dbReference type="Gene3D" id="3.40.50.1820">
    <property type="entry name" value="alpha/beta hydrolase"/>
    <property type="match status" value="1"/>
</dbReference>
<name>G9AAA0_SINF1</name>
<dbReference type="HOGENOM" id="CLU_020336_29_1_5"/>
<dbReference type="InterPro" id="IPR029058">
    <property type="entry name" value="AB_hydrolase_fold"/>
</dbReference>
<evidence type="ECO:0000313" key="3">
    <source>
        <dbReference type="Proteomes" id="UP000007735"/>
    </source>
</evidence>
<dbReference type="PATRIC" id="fig|380.5.peg.2668"/>
<dbReference type="PANTHER" id="PTHR43194:SF5">
    <property type="entry name" value="PIMELOYL-[ACYL-CARRIER PROTEIN] METHYL ESTER ESTERASE"/>
    <property type="match status" value="1"/>
</dbReference>
<dbReference type="KEGG" id="sfh:SFHH103_02509"/>
<dbReference type="STRING" id="1117943.SFHH103_02509"/>
<reference evidence="2 3" key="1">
    <citation type="journal article" date="2012" name="J. Bacteriol.">
        <title>Genome sequence of the soybean symbiont Sinorhizobium fredii HH103.</title>
        <authorList>
            <person name="Weidner S."/>
            <person name="Becker A."/>
            <person name="Bonilla I."/>
            <person name="Jaenicke S."/>
            <person name="Lloret J."/>
            <person name="Margaret I."/>
            <person name="Puhler A."/>
            <person name="Ruiz-Sainz J.E."/>
            <person name="Schneiker-Bekel S."/>
            <person name="Szczepanowski R."/>
            <person name="Vinardell J.M."/>
            <person name="Zehner S."/>
            <person name="Gottfert M."/>
        </authorList>
    </citation>
    <scope>NUCLEOTIDE SEQUENCE [LARGE SCALE GENOMIC DNA]</scope>
    <source>
        <strain evidence="2 3">HH103</strain>
    </source>
</reference>
<dbReference type="PANTHER" id="PTHR43194">
    <property type="entry name" value="HYDROLASE ALPHA/BETA FOLD FAMILY"/>
    <property type="match status" value="1"/>
</dbReference>
<feature type="domain" description="AB hydrolase-1" evidence="1">
    <location>
        <begin position="37"/>
        <end position="221"/>
    </location>
</feature>
<dbReference type="eggNOG" id="COG2021">
    <property type="taxonomic scope" value="Bacteria"/>
</dbReference>
<evidence type="ECO:0000259" key="1">
    <source>
        <dbReference type="Pfam" id="PF12697"/>
    </source>
</evidence>
<protein>
    <submittedName>
        <fullName evidence="2">Esterase_lipase superfamily</fullName>
    </submittedName>
</protein>
<dbReference type="RefSeq" id="WP_014329437.1">
    <property type="nucleotide sequence ID" value="NC_016812.1"/>
</dbReference>
<gene>
    <name evidence="2" type="ordered locus">SFHH103_02509</name>
</gene>
<dbReference type="Pfam" id="PF12697">
    <property type="entry name" value="Abhydrolase_6"/>
    <property type="match status" value="1"/>
</dbReference>
<dbReference type="EMBL" id="HE616890">
    <property type="protein sequence ID" value="CCE97004.1"/>
    <property type="molecule type" value="Genomic_DNA"/>
</dbReference>
<organism evidence="2 3">
    <name type="scientific">Sinorhizobium fredii (strain HH103)</name>
    <dbReference type="NCBI Taxonomy" id="1117943"/>
    <lineage>
        <taxon>Bacteria</taxon>
        <taxon>Pseudomonadati</taxon>
        <taxon>Pseudomonadota</taxon>
        <taxon>Alphaproteobacteria</taxon>
        <taxon>Hyphomicrobiales</taxon>
        <taxon>Rhizobiaceae</taxon>
        <taxon>Sinorhizobium/Ensifer group</taxon>
        <taxon>Sinorhizobium</taxon>
    </lineage>
</organism>
<dbReference type="InterPro" id="IPR000073">
    <property type="entry name" value="AB_hydrolase_1"/>
</dbReference>